<name>A0A6B0RTK7_9CETA</name>
<evidence type="ECO:0000256" key="15">
    <source>
        <dbReference type="ARBA" id="ARBA00038591"/>
    </source>
</evidence>
<evidence type="ECO:0000256" key="8">
    <source>
        <dbReference type="ARBA" id="ARBA00022862"/>
    </source>
</evidence>
<evidence type="ECO:0000256" key="4">
    <source>
        <dbReference type="ARBA" id="ARBA00008838"/>
    </source>
</evidence>
<dbReference type="GO" id="GO:0006364">
    <property type="term" value="P:rRNA processing"/>
    <property type="evidence" value="ECO:0007669"/>
    <property type="project" value="TreeGrafter"/>
</dbReference>
<keyword evidence="6" id="KW-0963">Cytoplasm</keyword>
<dbReference type="Pfam" id="PF07767">
    <property type="entry name" value="Nop53"/>
    <property type="match status" value="1"/>
</dbReference>
<dbReference type="PANTHER" id="PTHR14211">
    <property type="entry name" value="GLIOMA SUPPRESSOR CANDIDATE REGION GENE 2"/>
    <property type="match status" value="1"/>
</dbReference>
<dbReference type="GO" id="GO:0008097">
    <property type="term" value="F:5S rRNA binding"/>
    <property type="evidence" value="ECO:0007669"/>
    <property type="project" value="TreeGrafter"/>
</dbReference>
<dbReference type="GO" id="GO:0016209">
    <property type="term" value="F:antioxidant activity"/>
    <property type="evidence" value="ECO:0007669"/>
    <property type="project" value="UniProtKB-KW"/>
</dbReference>
<dbReference type="InterPro" id="IPR011687">
    <property type="entry name" value="Nop53/GLTSCR2"/>
</dbReference>
<evidence type="ECO:0000256" key="7">
    <source>
        <dbReference type="ARBA" id="ARBA00022517"/>
    </source>
</evidence>
<evidence type="ECO:0000313" key="19">
    <source>
        <dbReference type="Proteomes" id="UP000322234"/>
    </source>
</evidence>
<dbReference type="GO" id="GO:0005730">
    <property type="term" value="C:nucleolus"/>
    <property type="evidence" value="ECO:0007669"/>
    <property type="project" value="UniProtKB-SubCell"/>
</dbReference>
<evidence type="ECO:0000256" key="3">
    <source>
        <dbReference type="ARBA" id="ARBA00004642"/>
    </source>
</evidence>
<dbReference type="GO" id="GO:0005737">
    <property type="term" value="C:cytoplasm"/>
    <property type="evidence" value="ECO:0007669"/>
    <property type="project" value="UniProtKB-SubCell"/>
</dbReference>
<dbReference type="Gene3D" id="3.40.30.10">
    <property type="entry name" value="Glutaredoxin"/>
    <property type="match status" value="1"/>
</dbReference>
<evidence type="ECO:0000256" key="13">
    <source>
        <dbReference type="ARBA" id="ARBA00037546"/>
    </source>
</evidence>
<feature type="region of interest" description="Disordered" evidence="17">
    <location>
        <begin position="331"/>
        <end position="370"/>
    </location>
</feature>
<dbReference type="EMBL" id="VBQZ03000089">
    <property type="protein sequence ID" value="MXQ92932.1"/>
    <property type="molecule type" value="Genomic_DNA"/>
</dbReference>
<dbReference type="PANTHER" id="PTHR14211:SF7">
    <property type="entry name" value="RIBOSOME BIOGENESIS PROTEIN NOP53"/>
    <property type="match status" value="1"/>
</dbReference>
<dbReference type="Proteomes" id="UP000322234">
    <property type="component" value="Unassembled WGS sequence"/>
</dbReference>
<gene>
    <name evidence="18" type="ORF">E5288_WYG017598</name>
</gene>
<evidence type="ECO:0000313" key="18">
    <source>
        <dbReference type="EMBL" id="MXQ92932.1"/>
    </source>
</evidence>
<protein>
    <recommendedName>
        <fullName evidence="5">Ribosome biogenesis protein NOP53</fullName>
    </recommendedName>
    <alternativeName>
        <fullName evidence="16">Selenoprotein W</fullName>
    </alternativeName>
</protein>
<organism evidence="18 19">
    <name type="scientific">Bos mutus</name>
    <name type="common">wild yak</name>
    <dbReference type="NCBI Taxonomy" id="72004"/>
    <lineage>
        <taxon>Eukaryota</taxon>
        <taxon>Metazoa</taxon>
        <taxon>Chordata</taxon>
        <taxon>Craniata</taxon>
        <taxon>Vertebrata</taxon>
        <taxon>Euteleostomi</taxon>
        <taxon>Mammalia</taxon>
        <taxon>Eutheria</taxon>
        <taxon>Laurasiatheria</taxon>
        <taxon>Artiodactyla</taxon>
        <taxon>Ruminantia</taxon>
        <taxon>Pecora</taxon>
        <taxon>Bovidae</taxon>
        <taxon>Bovinae</taxon>
        <taxon>Bos</taxon>
    </lineage>
</organism>
<evidence type="ECO:0000256" key="16">
    <source>
        <dbReference type="ARBA" id="ARBA00040760"/>
    </source>
</evidence>
<dbReference type="Pfam" id="PF10262">
    <property type="entry name" value="Rdx"/>
    <property type="match status" value="1"/>
</dbReference>
<dbReference type="InterPro" id="IPR011893">
    <property type="entry name" value="Selenoprotein_Rdx-typ"/>
</dbReference>
<keyword evidence="11" id="KW-0539">Nucleus</keyword>
<feature type="region of interest" description="Disordered" evidence="17">
    <location>
        <begin position="52"/>
        <end position="99"/>
    </location>
</feature>
<dbReference type="GO" id="GO:0005654">
    <property type="term" value="C:nucleoplasm"/>
    <property type="evidence" value="ECO:0007669"/>
    <property type="project" value="UniProtKB-SubCell"/>
</dbReference>
<evidence type="ECO:0000256" key="5">
    <source>
        <dbReference type="ARBA" id="ARBA00018339"/>
    </source>
</evidence>
<evidence type="ECO:0000256" key="12">
    <source>
        <dbReference type="ARBA" id="ARBA00023284"/>
    </source>
</evidence>
<evidence type="ECO:0000256" key="2">
    <source>
        <dbReference type="ARBA" id="ARBA00004604"/>
    </source>
</evidence>
<keyword evidence="10" id="KW-0318">Glutathionylation</keyword>
<feature type="compositionally biased region" description="Basic residues" evidence="17">
    <location>
        <begin position="85"/>
        <end position="99"/>
    </location>
</feature>
<proteinExistence type="inferred from homology"/>
<sequence>MAAFKPPRGSSHPTKMAASGSTSLEGAGFRRAHAPNRISGYRRCGSFFNNMAAGSNGGGGGQCSKSETDTGFLGLRPTSVDPALRRRRRGPRNKKRGWRRLAQEPLGLEVDQFLEDVRLQERTSGGLISEAPDEKLFFVDTGFKDKELNKKRTKGQKRSLLLKKPLRSDLILENTSKVPVPKDVLAHQVPNARKLKRKEQLWERLAKQGKLPGEVRRAQARLLNPPAATAKPGPQDTVQRPFYDLWAKGNPLDRPLEGQDEFFLEQTKKKGVKRPQHLHTKPSRVPAVEVTPAGASYNPAFEDHQNLLWAAHEVELQRERAAEKLERQLALPASEQAATQAGDLAAREEASPSPGRPAALEKKTEQQRRREKAARMLRMQQAAVRATRLRHQELFRLRGIKAQVARRLAELARRREQRKAKRLAEADKPRRLGRLKYQDPDIDVQLSSELSDSLRTLKPEGNILRDRFKSFQRRNMIEPRERAKFKRKYKVKLVEKRAFREIQAPGTSALVAPLAACSCVYSTSGLLVKTQYLQLKKKLEDEFPSRLDICGEGTPQVTGFFEVFVAGKLVHSKKGGDGYVDTESKFLKLVAAIKAALAQA</sequence>
<comment type="subunit">
    <text evidence="15">Interacts with DPYSL2, PRDX1, YWHAB, YWHAG, HSP70 and HSP90.</text>
</comment>
<feature type="compositionally biased region" description="Basic and acidic residues" evidence="17">
    <location>
        <begin position="359"/>
        <end position="368"/>
    </location>
</feature>
<comment type="similarity">
    <text evidence="14">Belongs to the SelWTH family. Selenoprotein W subfamily.</text>
</comment>
<evidence type="ECO:0000256" key="1">
    <source>
        <dbReference type="ARBA" id="ARBA00004496"/>
    </source>
</evidence>
<keyword evidence="19" id="KW-1185">Reference proteome</keyword>
<reference evidence="18" key="1">
    <citation type="submission" date="2019-10" db="EMBL/GenBank/DDBJ databases">
        <title>The sequence and de novo assembly of the wild yak genome.</title>
        <authorList>
            <person name="Liu Y."/>
        </authorList>
    </citation>
    <scope>NUCLEOTIDE SEQUENCE [LARGE SCALE GENOMIC DNA]</scope>
    <source>
        <strain evidence="18">WY2019</strain>
    </source>
</reference>
<dbReference type="FunFam" id="3.40.30.10:FF:000158">
    <property type="entry name" value="Selenoprotein W"/>
    <property type="match status" value="1"/>
</dbReference>
<evidence type="ECO:0000256" key="11">
    <source>
        <dbReference type="ARBA" id="ARBA00023242"/>
    </source>
</evidence>
<comment type="caution">
    <text evidence="18">The sequence shown here is derived from an EMBL/GenBank/DDBJ whole genome shotgun (WGS) entry which is preliminary data.</text>
</comment>
<comment type="subcellular location">
    <subcellularLocation>
        <location evidence="1">Cytoplasm</location>
    </subcellularLocation>
    <subcellularLocation>
        <location evidence="2">Nucleus</location>
        <location evidence="2">Nucleolus</location>
    </subcellularLocation>
    <subcellularLocation>
        <location evidence="3">Nucleus</location>
        <location evidence="3">Nucleoplasm</location>
    </subcellularLocation>
</comment>
<accession>A0A6B0RTK7</accession>
<evidence type="ECO:0000256" key="17">
    <source>
        <dbReference type="SAM" id="MobiDB-lite"/>
    </source>
</evidence>
<dbReference type="GO" id="GO:0000027">
    <property type="term" value="P:ribosomal large subunit assembly"/>
    <property type="evidence" value="ECO:0007669"/>
    <property type="project" value="TreeGrafter"/>
</dbReference>
<dbReference type="NCBIfam" id="TIGR02174">
    <property type="entry name" value="CXXU_selWTH"/>
    <property type="match status" value="1"/>
</dbReference>
<keyword evidence="12" id="KW-0676">Redox-active center</keyword>
<comment type="function">
    <text evidence="13">Plays a role as a glutathione (GSH)-dependent antioxidant. May be involved in a redox-related process. May play a role in the myopathies of selenium deficiency.</text>
</comment>
<evidence type="ECO:0000256" key="6">
    <source>
        <dbReference type="ARBA" id="ARBA00022490"/>
    </source>
</evidence>
<dbReference type="InterPro" id="IPR036249">
    <property type="entry name" value="Thioredoxin-like_sf"/>
</dbReference>
<dbReference type="SUPFAM" id="SSF52833">
    <property type="entry name" value="Thioredoxin-like"/>
    <property type="match status" value="1"/>
</dbReference>
<feature type="region of interest" description="Disordered" evidence="17">
    <location>
        <begin position="1"/>
        <end position="31"/>
    </location>
</feature>
<keyword evidence="7" id="KW-0690">Ribosome biogenesis</keyword>
<evidence type="ECO:0000256" key="14">
    <source>
        <dbReference type="ARBA" id="ARBA00038395"/>
    </source>
</evidence>
<evidence type="ECO:0000256" key="9">
    <source>
        <dbReference type="ARBA" id="ARBA00022933"/>
    </source>
</evidence>
<keyword evidence="9" id="KW-0712">Selenocysteine</keyword>
<evidence type="ECO:0000256" key="10">
    <source>
        <dbReference type="ARBA" id="ARBA00023206"/>
    </source>
</evidence>
<comment type="similarity">
    <text evidence="4">Belongs to the NOP53 family.</text>
</comment>
<keyword evidence="8" id="KW-0049">Antioxidant</keyword>
<dbReference type="AlphaFoldDB" id="A0A6B0RTK7"/>